<comment type="similarity">
    <text evidence="2 8">Belongs to the PHP hydrolase family. HisK subfamily.</text>
</comment>
<dbReference type="PANTHER" id="PTHR21039">
    <property type="entry name" value="HISTIDINOL PHOSPHATASE-RELATED"/>
    <property type="match status" value="1"/>
</dbReference>
<comment type="caution">
    <text evidence="10">The sequence shown here is derived from an EMBL/GenBank/DDBJ whole genome shotgun (WGS) entry which is preliminary data.</text>
</comment>
<protein>
    <recommendedName>
        <fullName evidence="3 8">Histidinol-phosphatase</fullName>
        <shortName evidence="8">HolPase</shortName>
        <ecNumber evidence="3 8">3.1.3.15</ecNumber>
    </recommendedName>
</protein>
<dbReference type="Gene3D" id="3.20.20.140">
    <property type="entry name" value="Metal-dependent hydrolases"/>
    <property type="match status" value="1"/>
</dbReference>
<reference evidence="10" key="1">
    <citation type="submission" date="2013-11" db="EMBL/GenBank/DDBJ databases">
        <title>Genome sequence of the fusiform rust pathogen reveals effectors for host alternation and coevolution with pine.</title>
        <authorList>
            <consortium name="DOE Joint Genome Institute"/>
            <person name="Smith K."/>
            <person name="Pendleton A."/>
            <person name="Kubisiak T."/>
            <person name="Anderson C."/>
            <person name="Salamov A."/>
            <person name="Aerts A."/>
            <person name="Riley R."/>
            <person name="Clum A."/>
            <person name="Lindquist E."/>
            <person name="Ence D."/>
            <person name="Campbell M."/>
            <person name="Kronenberg Z."/>
            <person name="Feau N."/>
            <person name="Dhillon B."/>
            <person name="Hamelin R."/>
            <person name="Burleigh J."/>
            <person name="Smith J."/>
            <person name="Yandell M."/>
            <person name="Nelson C."/>
            <person name="Grigoriev I."/>
            <person name="Davis J."/>
        </authorList>
    </citation>
    <scope>NUCLEOTIDE SEQUENCE</scope>
    <source>
        <strain evidence="10">G11</strain>
    </source>
</reference>
<evidence type="ECO:0000259" key="9">
    <source>
        <dbReference type="Pfam" id="PF02811"/>
    </source>
</evidence>
<gene>
    <name evidence="10" type="ORF">CROQUDRAFT_43808</name>
</gene>
<dbReference type="CDD" id="cd12110">
    <property type="entry name" value="PHP_HisPPase_Hisj_like"/>
    <property type="match status" value="1"/>
</dbReference>
<proteinExistence type="inferred from homology"/>
<dbReference type="InterPro" id="IPR004013">
    <property type="entry name" value="PHP_dom"/>
</dbReference>
<dbReference type="InterPro" id="IPR016195">
    <property type="entry name" value="Pol/histidinol_Pase-like"/>
</dbReference>
<keyword evidence="5 8" id="KW-0378">Hydrolase</keyword>
<comment type="catalytic activity">
    <reaction evidence="7 8">
        <text>L-histidinol phosphate + H2O = L-histidinol + phosphate</text>
        <dbReference type="Rhea" id="RHEA:14465"/>
        <dbReference type="ChEBI" id="CHEBI:15377"/>
        <dbReference type="ChEBI" id="CHEBI:43474"/>
        <dbReference type="ChEBI" id="CHEBI:57699"/>
        <dbReference type="ChEBI" id="CHEBI:57980"/>
        <dbReference type="EC" id="3.1.3.15"/>
    </reaction>
</comment>
<dbReference type="EMBL" id="MU167255">
    <property type="protein sequence ID" value="KAG0146836.1"/>
    <property type="molecule type" value="Genomic_DNA"/>
</dbReference>
<dbReference type="EC" id="3.1.3.15" evidence="3 8"/>
<feature type="domain" description="PHP" evidence="9">
    <location>
        <begin position="5"/>
        <end position="223"/>
    </location>
</feature>
<evidence type="ECO:0000256" key="4">
    <source>
        <dbReference type="ARBA" id="ARBA00022605"/>
    </source>
</evidence>
<dbReference type="SUPFAM" id="SSF89550">
    <property type="entry name" value="PHP domain-like"/>
    <property type="match status" value="1"/>
</dbReference>
<evidence type="ECO:0000256" key="2">
    <source>
        <dbReference type="ARBA" id="ARBA00009152"/>
    </source>
</evidence>
<dbReference type="GO" id="GO:0000105">
    <property type="term" value="P:L-histidine biosynthetic process"/>
    <property type="evidence" value="ECO:0007669"/>
    <property type="project" value="UniProtKB-UniRule"/>
</dbReference>
<dbReference type="GO" id="GO:0004401">
    <property type="term" value="F:histidinol-phosphatase activity"/>
    <property type="evidence" value="ECO:0007669"/>
    <property type="project" value="UniProtKB-UniRule"/>
</dbReference>
<evidence type="ECO:0000256" key="1">
    <source>
        <dbReference type="ARBA" id="ARBA00004970"/>
    </source>
</evidence>
<keyword evidence="6 8" id="KW-0368">Histidine biosynthesis</keyword>
<evidence type="ECO:0000256" key="5">
    <source>
        <dbReference type="ARBA" id="ARBA00022801"/>
    </source>
</evidence>
<dbReference type="GO" id="GO:0005737">
    <property type="term" value="C:cytoplasm"/>
    <property type="evidence" value="ECO:0007669"/>
    <property type="project" value="TreeGrafter"/>
</dbReference>
<evidence type="ECO:0000313" key="11">
    <source>
        <dbReference type="Proteomes" id="UP000886653"/>
    </source>
</evidence>
<dbReference type="NCBIfam" id="TIGR01856">
    <property type="entry name" value="hisJ_fam"/>
    <property type="match status" value="1"/>
</dbReference>
<organism evidence="10 11">
    <name type="scientific">Cronartium quercuum f. sp. fusiforme G11</name>
    <dbReference type="NCBI Taxonomy" id="708437"/>
    <lineage>
        <taxon>Eukaryota</taxon>
        <taxon>Fungi</taxon>
        <taxon>Dikarya</taxon>
        <taxon>Basidiomycota</taxon>
        <taxon>Pucciniomycotina</taxon>
        <taxon>Pucciniomycetes</taxon>
        <taxon>Pucciniales</taxon>
        <taxon>Coleosporiaceae</taxon>
        <taxon>Cronartium</taxon>
    </lineage>
</organism>
<dbReference type="InterPro" id="IPR010140">
    <property type="entry name" value="Histidinol_P_phosphatase_HisJ"/>
</dbReference>
<dbReference type="PANTHER" id="PTHR21039:SF0">
    <property type="entry name" value="HISTIDINOL-PHOSPHATASE"/>
    <property type="match status" value="1"/>
</dbReference>
<keyword evidence="11" id="KW-1185">Reference proteome</keyword>
<name>A0A9P6NNQ2_9BASI</name>
<comment type="pathway">
    <text evidence="1 8">Amino-acid biosynthesis; L-histidine biosynthesis; L-histidine from 5-phospho-alpha-D-ribose 1-diphosphate: step 8/9.</text>
</comment>
<evidence type="ECO:0000256" key="3">
    <source>
        <dbReference type="ARBA" id="ARBA00013085"/>
    </source>
</evidence>
<accession>A0A9P6NNQ2</accession>
<evidence type="ECO:0000256" key="8">
    <source>
        <dbReference type="RuleBase" id="RU366003"/>
    </source>
</evidence>
<keyword evidence="4 8" id="KW-0028">Amino-acid biosynthesis</keyword>
<dbReference type="AlphaFoldDB" id="A0A9P6NNQ2"/>
<dbReference type="OrthoDB" id="2496328at2759"/>
<dbReference type="Proteomes" id="UP000886653">
    <property type="component" value="Unassembled WGS sequence"/>
</dbReference>
<sequence>MPISLHSHSGQFCKHATGQLDHVILTAIEKQFKSYGLSEHMPRNRSIDLYPEERDMDVDALIEQFDQFIIEATRLKAKYATKISLLIGIETEVIEDDSTFALLDQVLDKHRDSIDYLVGSVHHVNQIPIDFDKATFHEACRSLSLSSACDPPEPAILYELCSQYFDAQYRLMTRFQPEVIGHFDLCLLYYPELDLTKDQSVWDKVKRNVSFGISYGALFEVNSAALKKGWPTPYPGPAILHLICEMGGRLTLSDDSHGPHQVGLNYSGVLEYLSKHRIRSLWFLKPITDKTSDLSTEGLLHPRRRVRALLLSGEWSKHPSWSTDTS</sequence>
<evidence type="ECO:0000256" key="7">
    <source>
        <dbReference type="ARBA" id="ARBA00049158"/>
    </source>
</evidence>
<evidence type="ECO:0000256" key="6">
    <source>
        <dbReference type="ARBA" id="ARBA00023102"/>
    </source>
</evidence>
<dbReference type="Pfam" id="PF02811">
    <property type="entry name" value="PHP"/>
    <property type="match status" value="1"/>
</dbReference>
<evidence type="ECO:0000313" key="10">
    <source>
        <dbReference type="EMBL" id="KAG0146836.1"/>
    </source>
</evidence>